<comment type="catalytic activity">
    <reaction evidence="2">
        <text>2 GTP = 3',3'-c-di-GMP + 2 diphosphate</text>
        <dbReference type="Rhea" id="RHEA:24898"/>
        <dbReference type="ChEBI" id="CHEBI:33019"/>
        <dbReference type="ChEBI" id="CHEBI:37565"/>
        <dbReference type="ChEBI" id="CHEBI:58805"/>
        <dbReference type="EC" id="2.7.7.65"/>
    </reaction>
</comment>
<dbReference type="NCBIfam" id="TIGR00254">
    <property type="entry name" value="GGDEF"/>
    <property type="match status" value="1"/>
</dbReference>
<gene>
    <name evidence="4" type="ORF">QNM18_00510</name>
</gene>
<dbReference type="RefSeq" id="WP_284135998.1">
    <property type="nucleotide sequence ID" value="NZ_JASJUT010000001.1"/>
</dbReference>
<keyword evidence="4" id="KW-0548">Nucleotidyltransferase</keyword>
<dbReference type="SUPFAM" id="SSF52172">
    <property type="entry name" value="CheY-like"/>
    <property type="match status" value="1"/>
</dbReference>
<evidence type="ECO:0000256" key="1">
    <source>
        <dbReference type="ARBA" id="ARBA00012528"/>
    </source>
</evidence>
<name>A0ABT7EE40_9GAMM</name>
<comment type="caution">
    <text evidence="4">The sequence shown here is derived from an EMBL/GenBank/DDBJ whole genome shotgun (WGS) entry which is preliminary data.</text>
</comment>
<reference evidence="4 5" key="1">
    <citation type="submission" date="2023-05" db="EMBL/GenBank/DDBJ databases">
        <title>Pseudoalteromonas ardens sp. nov., Pseudoalteromonas obscura sp. nov., and Pseudoalteromonas umbrosa sp. nov., isolated from the coral Montipora capitata.</title>
        <authorList>
            <person name="Thomas E.M."/>
            <person name="Smith E.M."/>
            <person name="Papke E."/>
            <person name="Shlafstein M.D."/>
            <person name="Oline D.K."/>
            <person name="Videau P."/>
            <person name="Saw J.H."/>
            <person name="Strangman W.K."/>
            <person name="Ushijima B."/>
        </authorList>
    </citation>
    <scope>NUCLEOTIDE SEQUENCE [LARGE SCALE GENOMIC DNA]</scope>
    <source>
        <strain evidence="4 5">P94</strain>
    </source>
</reference>
<dbReference type="SUPFAM" id="SSF55073">
    <property type="entry name" value="Nucleotide cyclase"/>
    <property type="match status" value="1"/>
</dbReference>
<dbReference type="Gene3D" id="3.30.70.270">
    <property type="match status" value="1"/>
</dbReference>
<dbReference type="Gene3D" id="3.40.50.2300">
    <property type="match status" value="1"/>
</dbReference>
<dbReference type="InterPro" id="IPR000160">
    <property type="entry name" value="GGDEF_dom"/>
</dbReference>
<dbReference type="SMART" id="SM00267">
    <property type="entry name" value="GGDEF"/>
    <property type="match status" value="1"/>
</dbReference>
<proteinExistence type="predicted"/>
<dbReference type="EC" id="2.7.7.65" evidence="1"/>
<evidence type="ECO:0000259" key="3">
    <source>
        <dbReference type="PROSITE" id="PS50887"/>
    </source>
</evidence>
<accession>A0ABT7EE40</accession>
<protein>
    <recommendedName>
        <fullName evidence="1">diguanylate cyclase</fullName>
        <ecNumber evidence="1">2.7.7.65</ecNumber>
    </recommendedName>
</protein>
<dbReference type="InterPro" id="IPR043128">
    <property type="entry name" value="Rev_trsase/Diguanyl_cyclase"/>
</dbReference>
<feature type="domain" description="GGDEF" evidence="3">
    <location>
        <begin position="164"/>
        <end position="300"/>
    </location>
</feature>
<organism evidence="4 5">
    <name type="scientific">Pseudoalteromonas obscura</name>
    <dbReference type="NCBI Taxonomy" id="3048491"/>
    <lineage>
        <taxon>Bacteria</taxon>
        <taxon>Pseudomonadati</taxon>
        <taxon>Pseudomonadota</taxon>
        <taxon>Gammaproteobacteria</taxon>
        <taxon>Alteromonadales</taxon>
        <taxon>Pseudoalteromonadaceae</taxon>
        <taxon>Pseudoalteromonas</taxon>
    </lineage>
</organism>
<evidence type="ECO:0000313" key="5">
    <source>
        <dbReference type="Proteomes" id="UP001231915"/>
    </source>
</evidence>
<dbReference type="InterPro" id="IPR029787">
    <property type="entry name" value="Nucleotide_cyclase"/>
</dbReference>
<dbReference type="PANTHER" id="PTHR45138:SF9">
    <property type="entry name" value="DIGUANYLATE CYCLASE DGCM-RELATED"/>
    <property type="match status" value="1"/>
</dbReference>
<dbReference type="InterPro" id="IPR011006">
    <property type="entry name" value="CheY-like_superfamily"/>
</dbReference>
<evidence type="ECO:0000256" key="2">
    <source>
        <dbReference type="ARBA" id="ARBA00034247"/>
    </source>
</evidence>
<keyword evidence="4" id="KW-0808">Transferase</keyword>
<sequence>MNHIKQRYHALVAVKCLETYDLICSALDSMNAMRVDSISAIVEHTFVFTPDIILVDNSILADNDYNTLSYIKGTQKLSRIPIIITSSEISSRRKLLKLPLVGFAPNPLCFKSLNKMVGRYLSSSNTRALPTQSDYIDTLTSLNNKDVLKIELGKLIKQSETFDDPFSLLLIDIDDFMAFNYTYGYHEGDQVIRKVARCTQLSMIGMAGDIYRYSGAQLVALLTESGIEEAELCGDEILNKVERLDIRNTNSSYRKITISVGIVTLSCYKTISEYTLLECANKCLEEAKYLGKNCFYSRFLSPFNKPD</sequence>
<dbReference type="InterPro" id="IPR050469">
    <property type="entry name" value="Diguanylate_Cyclase"/>
</dbReference>
<dbReference type="GO" id="GO:0052621">
    <property type="term" value="F:diguanylate cyclase activity"/>
    <property type="evidence" value="ECO:0007669"/>
    <property type="project" value="UniProtKB-EC"/>
</dbReference>
<dbReference type="Proteomes" id="UP001231915">
    <property type="component" value="Unassembled WGS sequence"/>
</dbReference>
<dbReference type="CDD" id="cd01949">
    <property type="entry name" value="GGDEF"/>
    <property type="match status" value="1"/>
</dbReference>
<dbReference type="Pfam" id="PF00990">
    <property type="entry name" value="GGDEF"/>
    <property type="match status" value="1"/>
</dbReference>
<keyword evidence="5" id="KW-1185">Reference proteome</keyword>
<dbReference type="EMBL" id="JASJUT010000001">
    <property type="protein sequence ID" value="MDK2593545.1"/>
    <property type="molecule type" value="Genomic_DNA"/>
</dbReference>
<dbReference type="PANTHER" id="PTHR45138">
    <property type="entry name" value="REGULATORY COMPONENTS OF SENSORY TRANSDUCTION SYSTEM"/>
    <property type="match status" value="1"/>
</dbReference>
<evidence type="ECO:0000313" key="4">
    <source>
        <dbReference type="EMBL" id="MDK2593545.1"/>
    </source>
</evidence>
<dbReference type="PROSITE" id="PS50887">
    <property type="entry name" value="GGDEF"/>
    <property type="match status" value="1"/>
</dbReference>